<dbReference type="Proteomes" id="UP001059672">
    <property type="component" value="Chromosome"/>
</dbReference>
<name>A0ABY5H590_9PSED</name>
<dbReference type="GO" id="GO:0004519">
    <property type="term" value="F:endonuclease activity"/>
    <property type="evidence" value="ECO:0007669"/>
    <property type="project" value="UniProtKB-KW"/>
</dbReference>
<feature type="domain" description="Endonuclease/exonuclease/phosphatase" evidence="2">
    <location>
        <begin position="58"/>
        <end position="311"/>
    </location>
</feature>
<keyword evidence="3" id="KW-0378">Hydrolase</keyword>
<evidence type="ECO:0000313" key="4">
    <source>
        <dbReference type="Proteomes" id="UP001059672"/>
    </source>
</evidence>
<dbReference type="EMBL" id="CP073346">
    <property type="protein sequence ID" value="UTW06602.1"/>
    <property type="molecule type" value="Genomic_DNA"/>
</dbReference>
<sequence length="340" mass="37174">MTLPHPLRLALFGLPLVLALLLALVYGLAWRPAAREAAAVDCNARAPVLQPGQALKVMTWNVQYLAGERSVALEEVVRVLREERADVVLLQELQDGANSDQLALLQARLGQLYPCRSQAHYRKAGAIPEPWNIGAADLKLGTLSRYRIDRAERLQLPQLPANPLRGPFNPQRALLVSYLPVRGGGRVAAINTQLDGFAANDDTQQRQVARASRLLARLQHDGTPWLLGGDLNPLPPEQQPRPALGSHGDAADPLGRLAGSYPMIPSLEQASGPRQAAWHTHFAKDGHEPGVGRTLDYLFHSPLLTPLDARVRQHDTRGIAEHLPVLARLLLPALDQADTR</sequence>
<evidence type="ECO:0000256" key="1">
    <source>
        <dbReference type="SAM" id="MobiDB-lite"/>
    </source>
</evidence>
<dbReference type="PANTHER" id="PTHR14859">
    <property type="entry name" value="CALCOFLUOR WHITE HYPERSENSITIVE PROTEIN PRECURSOR"/>
    <property type="match status" value="1"/>
</dbReference>
<evidence type="ECO:0000259" key="2">
    <source>
        <dbReference type="Pfam" id="PF03372"/>
    </source>
</evidence>
<dbReference type="InterPro" id="IPR005135">
    <property type="entry name" value="Endo/exonuclease/phosphatase"/>
</dbReference>
<protein>
    <submittedName>
        <fullName evidence="3">Endonuclease/exonuclease/phosphatase family protein</fullName>
    </submittedName>
</protein>
<proteinExistence type="predicted"/>
<reference evidence="3" key="1">
    <citation type="submission" date="2021-04" db="EMBL/GenBank/DDBJ databases">
        <title>Oceanospirillales bacteria with DddD are important DMSP degraders in coastal seawater.</title>
        <authorList>
            <person name="Liu J."/>
        </authorList>
    </citation>
    <scope>NUCLEOTIDE SEQUENCE</scope>
    <source>
        <strain evidence="3">D13-4</strain>
    </source>
</reference>
<feature type="region of interest" description="Disordered" evidence="1">
    <location>
        <begin position="230"/>
        <end position="258"/>
    </location>
</feature>
<gene>
    <name evidence="3" type="ORF">KDW96_15680</name>
</gene>
<organism evidence="3 4">
    <name type="scientific">Pseudomonas benzenivorans</name>
    <dbReference type="NCBI Taxonomy" id="556533"/>
    <lineage>
        <taxon>Bacteria</taxon>
        <taxon>Pseudomonadati</taxon>
        <taxon>Pseudomonadota</taxon>
        <taxon>Gammaproteobacteria</taxon>
        <taxon>Pseudomonadales</taxon>
        <taxon>Pseudomonadaceae</taxon>
        <taxon>Pseudomonas</taxon>
    </lineage>
</organism>
<dbReference type="InterPro" id="IPR051916">
    <property type="entry name" value="GPI-anchor_lipid_remodeler"/>
</dbReference>
<keyword evidence="4" id="KW-1185">Reference proteome</keyword>
<dbReference type="PANTHER" id="PTHR14859:SF1">
    <property type="entry name" value="PGAP2-INTERACTING PROTEIN"/>
    <property type="match status" value="1"/>
</dbReference>
<dbReference type="Gene3D" id="3.60.10.10">
    <property type="entry name" value="Endonuclease/exonuclease/phosphatase"/>
    <property type="match status" value="1"/>
</dbReference>
<keyword evidence="3" id="KW-0540">Nuclease</keyword>
<keyword evidence="3" id="KW-0255">Endonuclease</keyword>
<dbReference type="Pfam" id="PF03372">
    <property type="entry name" value="Exo_endo_phos"/>
    <property type="match status" value="1"/>
</dbReference>
<dbReference type="RefSeq" id="WP_255837164.1">
    <property type="nucleotide sequence ID" value="NZ_CP073346.1"/>
</dbReference>
<evidence type="ECO:0000313" key="3">
    <source>
        <dbReference type="EMBL" id="UTW06602.1"/>
    </source>
</evidence>
<dbReference type="InterPro" id="IPR036691">
    <property type="entry name" value="Endo/exonu/phosph_ase_sf"/>
</dbReference>
<dbReference type="SUPFAM" id="SSF56219">
    <property type="entry name" value="DNase I-like"/>
    <property type="match status" value="1"/>
</dbReference>
<accession>A0ABY5H590</accession>